<dbReference type="InterPro" id="IPR036047">
    <property type="entry name" value="F-box-like_dom_sf"/>
</dbReference>
<protein>
    <recommendedName>
        <fullName evidence="1">F-box domain-containing protein</fullName>
    </recommendedName>
</protein>
<dbReference type="EMBL" id="KB740635">
    <property type="protein sequence ID" value="ENN79916.1"/>
    <property type="molecule type" value="Genomic_DNA"/>
</dbReference>
<keyword evidence="6" id="KW-1185">Reference proteome</keyword>
<dbReference type="Gene3D" id="1.20.1280.50">
    <property type="match status" value="1"/>
</dbReference>
<reference evidence="6 7" key="1">
    <citation type="journal article" date="2013" name="Genome Biol.">
        <title>Draft genome of the mountain pine beetle, Dendroctonus ponderosae Hopkins, a major forest pest.</title>
        <authorList>
            <person name="Keeling C.I."/>
            <person name="Yuen M.M."/>
            <person name="Liao N.Y."/>
            <person name="Docking T.R."/>
            <person name="Chan S.K."/>
            <person name="Taylor G.A."/>
            <person name="Palmquist D.L."/>
            <person name="Jackman S.D."/>
            <person name="Nguyen A."/>
            <person name="Li M."/>
            <person name="Henderson H."/>
            <person name="Janes J.K."/>
            <person name="Zhao Y."/>
            <person name="Pandoh P."/>
            <person name="Moore R."/>
            <person name="Sperling F.A."/>
            <person name="Huber D.P."/>
            <person name="Birol I."/>
            <person name="Jones S.J."/>
            <person name="Bohlmann J."/>
        </authorList>
    </citation>
    <scope>NUCLEOTIDE SEQUENCE</scope>
</reference>
<evidence type="ECO:0000313" key="6">
    <source>
        <dbReference type="Proteomes" id="UP000019118"/>
    </source>
</evidence>
<dbReference type="OrthoDB" id="3219396at2759"/>
<evidence type="ECO:0000313" key="2">
    <source>
        <dbReference type="EMBL" id="ENN79916.1"/>
    </source>
</evidence>
<reference evidence="5" key="2">
    <citation type="submission" date="2024-08" db="UniProtKB">
        <authorList>
            <consortium name="EnsemblMetazoa"/>
        </authorList>
    </citation>
    <scope>IDENTIFICATION</scope>
</reference>
<dbReference type="EMBL" id="KB631539">
    <property type="protein sequence ID" value="ERL84363.1"/>
    <property type="molecule type" value="Genomic_DNA"/>
</dbReference>
<name>N6UH01_DENPD</name>
<evidence type="ECO:0000313" key="5">
    <source>
        <dbReference type="EnsemblMetazoa" id="XP_019755517.1"/>
    </source>
</evidence>
<dbReference type="EMBL" id="KB632107">
    <property type="protein sequence ID" value="ERL88875.1"/>
    <property type="molecule type" value="Genomic_DNA"/>
</dbReference>
<gene>
    <name evidence="5" type="primary">109534328</name>
    <name evidence="3" type="ORF">D910_01788</name>
    <name evidence="4" type="ORF">D910_06257</name>
    <name evidence="2" type="ORF">YQE_03735</name>
</gene>
<dbReference type="SUPFAM" id="SSF81383">
    <property type="entry name" value="F-box domain"/>
    <property type="match status" value="1"/>
</dbReference>
<dbReference type="PROSITE" id="PS50181">
    <property type="entry name" value="FBOX"/>
    <property type="match status" value="1"/>
</dbReference>
<evidence type="ECO:0000313" key="7">
    <source>
        <dbReference type="Proteomes" id="UP000030742"/>
    </source>
</evidence>
<dbReference type="OMA" id="HEDFREN"/>
<evidence type="ECO:0000313" key="4">
    <source>
        <dbReference type="EMBL" id="ERL88875.1"/>
    </source>
</evidence>
<dbReference type="Proteomes" id="UP000019118">
    <property type="component" value="Unassembled WGS sequence"/>
</dbReference>
<sequence length="199" mass="23428">MLPNETDQEPKTMKANEGNLQLYARANAPSRDYYGLTITGSFINLNIWKVSYGPHTMPKQRHCSLEDFRDDKVSQDEIRRIFGEAVFDYVLGLAQNRRKLENLPPKLFLHILGFLRIEDILRLMCCSKIICELCNHEHVWKLMFMKKFGRQPSKEEKLLAIDSSWREVFKRRLLYVRKALRDSAELKIKTKLNLKGKRA</sequence>
<dbReference type="HOGENOM" id="CLU_1373500_0_0_1"/>
<proteinExistence type="predicted"/>
<evidence type="ECO:0000259" key="1">
    <source>
        <dbReference type="PROSITE" id="PS50181"/>
    </source>
</evidence>
<dbReference type="EnsemblMetazoa" id="XM_019899958.1">
    <property type="protein sequence ID" value="XP_019755517.1"/>
    <property type="gene ID" value="LOC109534328"/>
</dbReference>
<evidence type="ECO:0000313" key="3">
    <source>
        <dbReference type="EMBL" id="ERL84363.1"/>
    </source>
</evidence>
<accession>N6UH01</accession>
<dbReference type="STRING" id="77166.N6UH01"/>
<dbReference type="AlphaFoldDB" id="N6UH01"/>
<feature type="non-terminal residue" evidence="2">
    <location>
        <position position="1"/>
    </location>
</feature>
<dbReference type="InterPro" id="IPR001810">
    <property type="entry name" value="F-box_dom"/>
</dbReference>
<feature type="domain" description="F-box" evidence="1">
    <location>
        <begin position="97"/>
        <end position="143"/>
    </location>
</feature>
<dbReference type="Proteomes" id="UP000030742">
    <property type="component" value="Unassembled WGS sequence"/>
</dbReference>
<dbReference type="KEGG" id="dpa:109534328"/>
<dbReference type="Pfam" id="PF12937">
    <property type="entry name" value="F-box-like"/>
    <property type="match status" value="1"/>
</dbReference>
<organism evidence="2">
    <name type="scientific">Dendroctonus ponderosae</name>
    <name type="common">Mountain pine beetle</name>
    <dbReference type="NCBI Taxonomy" id="77166"/>
    <lineage>
        <taxon>Eukaryota</taxon>
        <taxon>Metazoa</taxon>
        <taxon>Ecdysozoa</taxon>
        <taxon>Arthropoda</taxon>
        <taxon>Hexapoda</taxon>
        <taxon>Insecta</taxon>
        <taxon>Pterygota</taxon>
        <taxon>Neoptera</taxon>
        <taxon>Endopterygota</taxon>
        <taxon>Coleoptera</taxon>
        <taxon>Polyphaga</taxon>
        <taxon>Cucujiformia</taxon>
        <taxon>Curculionidae</taxon>
        <taxon>Scolytinae</taxon>
        <taxon>Dendroctonus</taxon>
    </lineage>
</organism>